<gene>
    <name evidence="1" type="ORF">A8U91_02536</name>
</gene>
<name>A0A1B8P7F4_HALEL</name>
<dbReference type="InterPro" id="IPR036661">
    <property type="entry name" value="Luciferase-like_sf"/>
</dbReference>
<dbReference type="EMBL" id="MAJD01000001">
    <property type="protein sequence ID" value="OBX38150.1"/>
    <property type="molecule type" value="Genomic_DNA"/>
</dbReference>
<evidence type="ECO:0000313" key="2">
    <source>
        <dbReference type="Proteomes" id="UP000092504"/>
    </source>
</evidence>
<sequence>MARTAGWLPKSLTDYIEKRKGYDYSKHGQSDNPYLDFITPEIVESFCVLGQPEDHVSKLQKLQEAGMTHFNIYLDNGDEENIIAQYGEHVIPRFRG</sequence>
<reference evidence="1 2" key="1">
    <citation type="submission" date="2016-06" db="EMBL/GenBank/DDBJ databases">
        <title>Genome sequence of halotolerant plant growth promoting strain of Halomonas elongata HEK1 isolated from salterns of Rann of Kutch, Gujarat, India.</title>
        <authorList>
            <person name="Gaba S."/>
            <person name="Singh R.N."/>
            <person name="Abrol S."/>
            <person name="Kaushik R."/>
            <person name="Saxena A.K."/>
        </authorList>
    </citation>
    <scope>NUCLEOTIDE SEQUENCE [LARGE SCALE GENOMIC DNA]</scope>
    <source>
        <strain evidence="1 2">HEK1</strain>
    </source>
</reference>
<accession>A0A1B8P7F4</accession>
<dbReference type="Proteomes" id="UP000092504">
    <property type="component" value="Unassembled WGS sequence"/>
</dbReference>
<dbReference type="Gene3D" id="3.20.20.30">
    <property type="entry name" value="Luciferase-like domain"/>
    <property type="match status" value="1"/>
</dbReference>
<evidence type="ECO:0000313" key="1">
    <source>
        <dbReference type="EMBL" id="OBX38150.1"/>
    </source>
</evidence>
<dbReference type="GO" id="GO:0016705">
    <property type="term" value="F:oxidoreductase activity, acting on paired donors, with incorporation or reduction of molecular oxygen"/>
    <property type="evidence" value="ECO:0007669"/>
    <property type="project" value="InterPro"/>
</dbReference>
<dbReference type="SUPFAM" id="SSF51679">
    <property type="entry name" value="Bacterial luciferase-like"/>
    <property type="match status" value="1"/>
</dbReference>
<comment type="caution">
    <text evidence="1">The sequence shown here is derived from an EMBL/GenBank/DDBJ whole genome shotgun (WGS) entry which is preliminary data.</text>
</comment>
<protein>
    <recommendedName>
        <fullName evidence="3">F420-dependent glucose-6-phosphate dehydrogenase</fullName>
    </recommendedName>
</protein>
<proteinExistence type="predicted"/>
<evidence type="ECO:0008006" key="3">
    <source>
        <dbReference type="Google" id="ProtNLM"/>
    </source>
</evidence>
<organism evidence="1 2">
    <name type="scientific">Halomonas elongata</name>
    <dbReference type="NCBI Taxonomy" id="2746"/>
    <lineage>
        <taxon>Bacteria</taxon>
        <taxon>Pseudomonadati</taxon>
        <taxon>Pseudomonadota</taxon>
        <taxon>Gammaproteobacteria</taxon>
        <taxon>Oceanospirillales</taxon>
        <taxon>Halomonadaceae</taxon>
        <taxon>Halomonas</taxon>
    </lineage>
</organism>
<dbReference type="AlphaFoldDB" id="A0A1B8P7F4"/>